<proteinExistence type="predicted"/>
<dbReference type="EMBL" id="WOCE01000005">
    <property type="protein sequence ID" value="KAE9613470.1"/>
    <property type="molecule type" value="Genomic_DNA"/>
</dbReference>
<name>A0A6A4QHS8_LUPAL</name>
<dbReference type="Proteomes" id="UP000447434">
    <property type="component" value="Chromosome 5"/>
</dbReference>
<accession>A0A6A4QHS8</accession>
<reference evidence="3" key="1">
    <citation type="journal article" date="2020" name="Nat. Commun.">
        <title>Genome sequence of the cluster root forming white lupin.</title>
        <authorList>
            <person name="Hufnagel B."/>
            <person name="Marques A."/>
            <person name="Soriano A."/>
            <person name="Marques L."/>
            <person name="Divol F."/>
            <person name="Doumas P."/>
            <person name="Sallet E."/>
            <person name="Mancinotti D."/>
            <person name="Carrere S."/>
            <person name="Marande W."/>
            <person name="Arribat S."/>
            <person name="Keller J."/>
            <person name="Huneau C."/>
            <person name="Blein T."/>
            <person name="Aime D."/>
            <person name="Laguerre M."/>
            <person name="Taylor J."/>
            <person name="Schubert V."/>
            <person name="Nelson M."/>
            <person name="Geu-Flores F."/>
            <person name="Crespi M."/>
            <person name="Gallardo-Guerrero K."/>
            <person name="Delaux P.-M."/>
            <person name="Salse J."/>
            <person name="Berges H."/>
            <person name="Guyot R."/>
            <person name="Gouzy J."/>
            <person name="Peret B."/>
        </authorList>
    </citation>
    <scope>NUCLEOTIDE SEQUENCE [LARGE SCALE GENOMIC DNA]</scope>
    <source>
        <strain evidence="3">cv. Amiga</strain>
    </source>
</reference>
<gene>
    <name evidence="2" type="ORF">Lalb_Chr05g0217771</name>
</gene>
<dbReference type="OrthoDB" id="2126698at2759"/>
<organism evidence="2 3">
    <name type="scientific">Lupinus albus</name>
    <name type="common">White lupine</name>
    <name type="synonym">Lupinus termis</name>
    <dbReference type="NCBI Taxonomy" id="3870"/>
    <lineage>
        <taxon>Eukaryota</taxon>
        <taxon>Viridiplantae</taxon>
        <taxon>Streptophyta</taxon>
        <taxon>Embryophyta</taxon>
        <taxon>Tracheophyta</taxon>
        <taxon>Spermatophyta</taxon>
        <taxon>Magnoliopsida</taxon>
        <taxon>eudicotyledons</taxon>
        <taxon>Gunneridae</taxon>
        <taxon>Pentapetalae</taxon>
        <taxon>rosids</taxon>
        <taxon>fabids</taxon>
        <taxon>Fabales</taxon>
        <taxon>Fabaceae</taxon>
        <taxon>Papilionoideae</taxon>
        <taxon>50 kb inversion clade</taxon>
        <taxon>genistoids sensu lato</taxon>
        <taxon>core genistoids</taxon>
        <taxon>Genisteae</taxon>
        <taxon>Lupinus</taxon>
    </lineage>
</organism>
<keyword evidence="1" id="KW-1133">Transmembrane helix</keyword>
<evidence type="ECO:0000256" key="1">
    <source>
        <dbReference type="SAM" id="Phobius"/>
    </source>
</evidence>
<feature type="transmembrane region" description="Helical" evidence="1">
    <location>
        <begin position="80"/>
        <end position="99"/>
    </location>
</feature>
<dbReference type="AlphaFoldDB" id="A0A6A4QHS8"/>
<keyword evidence="1" id="KW-0472">Membrane</keyword>
<sequence length="121" mass="13541">MFSSGFSTLLHFLVCWILPSLHCYGVLKIYNIVAFLSITLPMMYTSCFEVRTLEVENSIMQALLARGCGWHKIGAFMNLGSYYIVGITLAISLAFILHLRGKAKKVTDKAYDSIIPENIVS</sequence>
<comment type="caution">
    <text evidence="2">The sequence shown here is derived from an EMBL/GenBank/DDBJ whole genome shotgun (WGS) entry which is preliminary data.</text>
</comment>
<keyword evidence="1" id="KW-0812">Transmembrane</keyword>
<evidence type="ECO:0000313" key="3">
    <source>
        <dbReference type="Proteomes" id="UP000447434"/>
    </source>
</evidence>
<keyword evidence="3" id="KW-1185">Reference proteome</keyword>
<protein>
    <submittedName>
        <fullName evidence="2">Uncharacterized protein</fullName>
    </submittedName>
</protein>
<evidence type="ECO:0000313" key="2">
    <source>
        <dbReference type="EMBL" id="KAE9613470.1"/>
    </source>
</evidence>